<accession>A0A8J8G7V2</accession>
<reference evidence="2" key="1">
    <citation type="submission" date="2020-05" db="EMBL/GenBank/DDBJ databases">
        <title>Genomic Encyclopedia of Type Strains, Phase IV (KMG-V): Genome sequencing to study the core and pangenomes of soil and plant-associated prokaryotes.</title>
        <authorList>
            <person name="Whitman W."/>
        </authorList>
    </citation>
    <scope>NUCLEOTIDE SEQUENCE</scope>
    <source>
        <strain evidence="2">16F</strain>
    </source>
</reference>
<dbReference type="EMBL" id="JABSNO010000010">
    <property type="protein sequence ID" value="NRS92571.1"/>
    <property type="molecule type" value="Genomic_DNA"/>
</dbReference>
<protein>
    <recommendedName>
        <fullName evidence="1">Nucleotide modification associated domain-containing protein</fullName>
    </recommendedName>
</protein>
<sequence>MQKTSRQFDEILKHCQDLFTKKLQDYGPAFRVLRASSITDQLFIKASRIRTLQMTEDKKVDESEEDEFVAIVNYSIIGLMQLEKGFANDVNEDKQVIIDWYKEFSSAAKTLMENKNHDYGEAWRDMRITSITDLIYQKILRTKQIEDNEGKTLVSEGISANYFDMLNYAVFCLIKFEEQRELETQKLN</sequence>
<dbReference type="InterPro" id="IPR011630">
    <property type="entry name" value="DUF1599"/>
</dbReference>
<dbReference type="AlphaFoldDB" id="A0A8J8G7V2"/>
<dbReference type="Proteomes" id="UP000610746">
    <property type="component" value="Unassembled WGS sequence"/>
</dbReference>
<keyword evidence="3" id="KW-1185">Reference proteome</keyword>
<dbReference type="Pfam" id="PF07659">
    <property type="entry name" value="DUF1599"/>
    <property type="match status" value="2"/>
</dbReference>
<proteinExistence type="predicted"/>
<evidence type="ECO:0000259" key="1">
    <source>
        <dbReference type="Pfam" id="PF07659"/>
    </source>
</evidence>
<organism evidence="2 3">
    <name type="scientific">Frigoriflavimonas asaccharolytica</name>
    <dbReference type="NCBI Taxonomy" id="2735899"/>
    <lineage>
        <taxon>Bacteria</taxon>
        <taxon>Pseudomonadati</taxon>
        <taxon>Bacteroidota</taxon>
        <taxon>Flavobacteriia</taxon>
        <taxon>Flavobacteriales</taxon>
        <taxon>Weeksellaceae</taxon>
        <taxon>Frigoriflavimonas</taxon>
    </lineage>
</organism>
<feature type="domain" description="Nucleotide modification associated" evidence="1">
    <location>
        <begin position="115"/>
        <end position="175"/>
    </location>
</feature>
<name>A0A8J8G7V2_9FLAO</name>
<evidence type="ECO:0000313" key="2">
    <source>
        <dbReference type="EMBL" id="NRS92571.1"/>
    </source>
</evidence>
<gene>
    <name evidence="2" type="ORF">HNQ03_001648</name>
</gene>
<dbReference type="RefSeq" id="WP_173779167.1">
    <property type="nucleotide sequence ID" value="NZ_JABSNO010000010.1"/>
</dbReference>
<evidence type="ECO:0000313" key="3">
    <source>
        <dbReference type="Proteomes" id="UP000610746"/>
    </source>
</evidence>
<comment type="caution">
    <text evidence="2">The sequence shown here is derived from an EMBL/GenBank/DDBJ whole genome shotgun (WGS) entry which is preliminary data.</text>
</comment>
<feature type="domain" description="Nucleotide modification associated" evidence="1">
    <location>
        <begin position="22"/>
        <end position="82"/>
    </location>
</feature>